<organism evidence="1">
    <name type="scientific">bioreactor metagenome</name>
    <dbReference type="NCBI Taxonomy" id="1076179"/>
    <lineage>
        <taxon>unclassified sequences</taxon>
        <taxon>metagenomes</taxon>
        <taxon>ecological metagenomes</taxon>
    </lineage>
</organism>
<gene>
    <name evidence="1" type="ORF">SDC9_73000</name>
</gene>
<dbReference type="EMBL" id="VSSQ01004748">
    <property type="protein sequence ID" value="MPM26497.1"/>
    <property type="molecule type" value="Genomic_DNA"/>
</dbReference>
<dbReference type="AlphaFoldDB" id="A0A644YE28"/>
<proteinExistence type="predicted"/>
<reference evidence="1" key="1">
    <citation type="submission" date="2019-08" db="EMBL/GenBank/DDBJ databases">
        <authorList>
            <person name="Kucharzyk K."/>
            <person name="Murdoch R.W."/>
            <person name="Higgins S."/>
            <person name="Loffler F."/>
        </authorList>
    </citation>
    <scope>NUCLEOTIDE SEQUENCE</scope>
</reference>
<sequence length="165" mass="18048">MGDHGSGGIVAPRAVSFPVLAVLSVQPVDCLVQILRCYGQSILGTIKKNALSHRNFFIIVDNSCATSYYQLKRFGVFQGAAWFEVKGSLRKGRAFCFTPNSYVKTPTGPLAEAIFPKTLPQRDNRACFSAPCHSNATKGKRQEIYGIKNESGEISSRPCCLSVLR</sequence>
<accession>A0A644YE28</accession>
<evidence type="ECO:0000313" key="1">
    <source>
        <dbReference type="EMBL" id="MPM26497.1"/>
    </source>
</evidence>
<name>A0A644YE28_9ZZZZ</name>
<protein>
    <submittedName>
        <fullName evidence="1">Uncharacterized protein</fullName>
    </submittedName>
</protein>
<comment type="caution">
    <text evidence="1">The sequence shown here is derived from an EMBL/GenBank/DDBJ whole genome shotgun (WGS) entry which is preliminary data.</text>
</comment>